<accession>A0A0A8YSS5</accession>
<reference evidence="1" key="2">
    <citation type="journal article" date="2015" name="Data Brief">
        <title>Shoot transcriptome of the giant reed, Arundo donax.</title>
        <authorList>
            <person name="Barrero R.A."/>
            <person name="Guerrero F.D."/>
            <person name="Moolhuijzen P."/>
            <person name="Goolsby J.A."/>
            <person name="Tidwell J."/>
            <person name="Bellgard S.E."/>
            <person name="Bellgard M.I."/>
        </authorList>
    </citation>
    <scope>NUCLEOTIDE SEQUENCE</scope>
    <source>
        <tissue evidence="1">Shoot tissue taken approximately 20 cm above the soil surface</tissue>
    </source>
</reference>
<evidence type="ECO:0000313" key="1">
    <source>
        <dbReference type="EMBL" id="JAD25592.1"/>
    </source>
</evidence>
<organism evidence="1">
    <name type="scientific">Arundo donax</name>
    <name type="common">Giant reed</name>
    <name type="synonym">Donax arundinaceus</name>
    <dbReference type="NCBI Taxonomy" id="35708"/>
    <lineage>
        <taxon>Eukaryota</taxon>
        <taxon>Viridiplantae</taxon>
        <taxon>Streptophyta</taxon>
        <taxon>Embryophyta</taxon>
        <taxon>Tracheophyta</taxon>
        <taxon>Spermatophyta</taxon>
        <taxon>Magnoliopsida</taxon>
        <taxon>Liliopsida</taxon>
        <taxon>Poales</taxon>
        <taxon>Poaceae</taxon>
        <taxon>PACMAD clade</taxon>
        <taxon>Arundinoideae</taxon>
        <taxon>Arundineae</taxon>
        <taxon>Arundo</taxon>
    </lineage>
</organism>
<reference evidence="1" key="1">
    <citation type="submission" date="2014-09" db="EMBL/GenBank/DDBJ databases">
        <authorList>
            <person name="Magalhaes I.L.F."/>
            <person name="Oliveira U."/>
            <person name="Santos F.R."/>
            <person name="Vidigal T.H.D.A."/>
            <person name="Brescovit A.D."/>
            <person name="Santos A.J."/>
        </authorList>
    </citation>
    <scope>NUCLEOTIDE SEQUENCE</scope>
    <source>
        <tissue evidence="1">Shoot tissue taken approximately 20 cm above the soil surface</tissue>
    </source>
</reference>
<protein>
    <submittedName>
        <fullName evidence="1">Uncharacterized protein</fullName>
    </submittedName>
</protein>
<sequence>MLYYPFHVPNNFVTYKYTKRRNVHATVTYQKMKQ</sequence>
<proteinExistence type="predicted"/>
<dbReference type="AlphaFoldDB" id="A0A0A8YSS5"/>
<dbReference type="EMBL" id="GBRH01272303">
    <property type="protein sequence ID" value="JAD25592.1"/>
    <property type="molecule type" value="Transcribed_RNA"/>
</dbReference>
<name>A0A0A8YSS5_ARUDO</name>